<organism evidence="10 11">
    <name type="scientific">Enterococcus gallinarum</name>
    <dbReference type="NCBI Taxonomy" id="1353"/>
    <lineage>
        <taxon>Bacteria</taxon>
        <taxon>Bacillati</taxon>
        <taxon>Bacillota</taxon>
        <taxon>Bacilli</taxon>
        <taxon>Lactobacillales</taxon>
        <taxon>Enterococcaceae</taxon>
        <taxon>Enterococcus</taxon>
    </lineage>
</organism>
<dbReference type="CDD" id="cd01164">
    <property type="entry name" value="FruK_PfkB_like"/>
    <property type="match status" value="1"/>
</dbReference>
<dbReference type="EC" id="2.7.1.144" evidence="7 8"/>
<comment type="catalytic activity">
    <reaction evidence="8">
        <text>D-tagatofuranose 6-phosphate + ATP = D-tagatofuranose 1,6-bisphosphate + ADP + H(+)</text>
        <dbReference type="Rhea" id="RHEA:12420"/>
        <dbReference type="ChEBI" id="CHEBI:15378"/>
        <dbReference type="ChEBI" id="CHEBI:30616"/>
        <dbReference type="ChEBI" id="CHEBI:58694"/>
        <dbReference type="ChEBI" id="CHEBI:58695"/>
        <dbReference type="ChEBI" id="CHEBI:456216"/>
        <dbReference type="EC" id="2.7.1.144"/>
    </reaction>
</comment>
<dbReference type="RefSeq" id="WP_002333920.1">
    <property type="nucleotide sequence ID" value="NZ_CP050485.1"/>
</dbReference>
<evidence type="ECO:0000256" key="8">
    <source>
        <dbReference type="PIRNR" id="PIRNR000535"/>
    </source>
</evidence>
<evidence type="ECO:0000256" key="5">
    <source>
        <dbReference type="ARBA" id="ARBA00022777"/>
    </source>
</evidence>
<dbReference type="Proteomes" id="UP000516696">
    <property type="component" value="Chromosome"/>
</dbReference>
<dbReference type="NCBIfam" id="TIGR03168">
    <property type="entry name" value="1-PFK"/>
    <property type="match status" value="1"/>
</dbReference>
<dbReference type="PANTHER" id="PTHR46566">
    <property type="entry name" value="1-PHOSPHOFRUCTOKINASE-RELATED"/>
    <property type="match status" value="1"/>
</dbReference>
<dbReference type="GO" id="GO:0009024">
    <property type="term" value="F:tagatose-6-phosphate kinase activity"/>
    <property type="evidence" value="ECO:0007669"/>
    <property type="project" value="UniProtKB-UniRule"/>
</dbReference>
<dbReference type="NCBIfam" id="NF010033">
    <property type="entry name" value="PRK13508.1"/>
    <property type="match status" value="1"/>
</dbReference>
<dbReference type="GO" id="GO:0008443">
    <property type="term" value="F:phosphofructokinase activity"/>
    <property type="evidence" value="ECO:0007669"/>
    <property type="project" value="TreeGrafter"/>
</dbReference>
<dbReference type="GO" id="GO:0044281">
    <property type="term" value="P:small molecule metabolic process"/>
    <property type="evidence" value="ECO:0007669"/>
    <property type="project" value="UniProtKB-ARBA"/>
</dbReference>
<dbReference type="GO" id="GO:0019512">
    <property type="term" value="P:lactose catabolic process via tagatose-6-phosphate"/>
    <property type="evidence" value="ECO:0007669"/>
    <property type="project" value="InterPro"/>
</dbReference>
<comment type="pathway">
    <text evidence="8">Carbohydrate metabolism; D-tagatose 6-phosphate degradation; D-glyceraldehyde 3-phosphate and glycerone phosphate from D-tagatose 6-phosphate: step 1/2.</text>
</comment>
<keyword evidence="3 8" id="KW-0423">Lactose metabolism</keyword>
<evidence type="ECO:0000259" key="9">
    <source>
        <dbReference type="Pfam" id="PF00294"/>
    </source>
</evidence>
<comment type="similarity">
    <text evidence="1">Belongs to the carbohydrate kinase pfkB family.</text>
</comment>
<keyword evidence="5 10" id="KW-0418">Kinase</keyword>
<dbReference type="GO" id="GO:0005829">
    <property type="term" value="C:cytosol"/>
    <property type="evidence" value="ECO:0007669"/>
    <property type="project" value="TreeGrafter"/>
</dbReference>
<evidence type="ECO:0000313" key="10">
    <source>
        <dbReference type="EMBL" id="QOG26412.1"/>
    </source>
</evidence>
<dbReference type="Gene3D" id="3.40.1190.20">
    <property type="match status" value="1"/>
</dbReference>
<dbReference type="InterPro" id="IPR017583">
    <property type="entry name" value="Tagatose/fructose_Pkinase"/>
</dbReference>
<dbReference type="Pfam" id="PF00294">
    <property type="entry name" value="PfkB"/>
    <property type="match status" value="1"/>
</dbReference>
<keyword evidence="2 8" id="KW-0808">Transferase</keyword>
<evidence type="ECO:0000256" key="4">
    <source>
        <dbReference type="ARBA" id="ARBA00022741"/>
    </source>
</evidence>
<keyword evidence="6 8" id="KW-0067">ATP-binding</keyword>
<evidence type="ECO:0000256" key="7">
    <source>
        <dbReference type="NCBIfam" id="TIGR01231"/>
    </source>
</evidence>
<keyword evidence="4 8" id="KW-0547">Nucleotide-binding</keyword>
<proteinExistence type="inferred from homology"/>
<evidence type="ECO:0000256" key="6">
    <source>
        <dbReference type="ARBA" id="ARBA00022840"/>
    </source>
</evidence>
<dbReference type="GO" id="GO:0005524">
    <property type="term" value="F:ATP binding"/>
    <property type="evidence" value="ECO:0007669"/>
    <property type="project" value="UniProtKB-KW"/>
</dbReference>
<dbReference type="AlphaFoldDB" id="A0AAE7MN03"/>
<dbReference type="InterPro" id="IPR029056">
    <property type="entry name" value="Ribokinase-like"/>
</dbReference>
<gene>
    <name evidence="10" type="primary">lacC</name>
    <name evidence="10" type="ORF">EGM181_03630</name>
</gene>
<dbReference type="FunFam" id="3.40.1190.20:FF:000001">
    <property type="entry name" value="Phosphofructokinase"/>
    <property type="match status" value="1"/>
</dbReference>
<evidence type="ECO:0000256" key="2">
    <source>
        <dbReference type="ARBA" id="ARBA00022679"/>
    </source>
</evidence>
<comment type="similarity">
    <text evidence="8">Belongs to the carbohydrate kinase PfkB family. LacC subfamily.</text>
</comment>
<dbReference type="NCBIfam" id="TIGR01231">
    <property type="entry name" value="lacC"/>
    <property type="match status" value="1"/>
</dbReference>
<evidence type="ECO:0000256" key="3">
    <source>
        <dbReference type="ARBA" id="ARBA00022736"/>
    </source>
</evidence>
<name>A0AAE7MN03_ENTGA</name>
<dbReference type="InterPro" id="IPR011611">
    <property type="entry name" value="PfkB_dom"/>
</dbReference>
<dbReference type="InterPro" id="IPR002173">
    <property type="entry name" value="Carboh/pur_kinase_PfkB_CS"/>
</dbReference>
<accession>A0AAE7MN03</accession>
<evidence type="ECO:0000256" key="1">
    <source>
        <dbReference type="ARBA" id="ARBA00005380"/>
    </source>
</evidence>
<dbReference type="EMBL" id="CP050485">
    <property type="protein sequence ID" value="QOG26412.1"/>
    <property type="molecule type" value="Genomic_DNA"/>
</dbReference>
<feature type="domain" description="Carbohydrate kinase PfkB" evidence="9">
    <location>
        <begin position="7"/>
        <end position="289"/>
    </location>
</feature>
<dbReference type="InterPro" id="IPR005926">
    <property type="entry name" value="LacC"/>
</dbReference>
<dbReference type="PROSITE" id="PS00584">
    <property type="entry name" value="PFKB_KINASES_2"/>
    <property type="match status" value="1"/>
</dbReference>
<dbReference type="PIRSF" id="PIRSF000535">
    <property type="entry name" value="1PFK/6PFK/LacC"/>
    <property type="match status" value="1"/>
</dbReference>
<protein>
    <recommendedName>
        <fullName evidence="7 8">Tagatose-6-phosphate kinase</fullName>
        <ecNumber evidence="7 8">2.7.1.144</ecNumber>
    </recommendedName>
</protein>
<reference evidence="10 11" key="1">
    <citation type="submission" date="2020-03" db="EMBL/GenBank/DDBJ databases">
        <title>Characterization of ganglioside-mimicking enterococci.</title>
        <authorList>
            <person name="Patry R.T."/>
            <person name="Nothaft H."/>
            <person name="Bridger R."/>
            <person name="Shajahan A."/>
            <person name="Huynh S."/>
            <person name="Sanchez S."/>
            <person name="Azadi P."/>
            <person name="Cooper K."/>
            <person name="Miller W.G."/>
            <person name="Parker C.T."/>
            <person name="Wells L."/>
            <person name="Szymanski C.M."/>
        </authorList>
    </citation>
    <scope>NUCLEOTIDE SEQUENCE [LARGE SCALE GENOMIC DNA]</scope>
    <source>
        <strain evidence="10 11">EGM181</strain>
    </source>
</reference>
<dbReference type="SUPFAM" id="SSF53613">
    <property type="entry name" value="Ribokinase-like"/>
    <property type="match status" value="1"/>
</dbReference>
<evidence type="ECO:0000313" key="11">
    <source>
        <dbReference type="Proteomes" id="UP000516696"/>
    </source>
</evidence>
<sequence length="308" mass="32902">MILTITMNPSIDISYPLEAFKLDTVNRVKNVCKTAGGKGLNVTRILKQLNTEVVASGLIGGTLGEEIKKDLDRNGIAHDFLPISGETRNCIAILHDGQQTEILESGPKVSAQEAEAFLKHFEKLAAQAEIISISGSLPEGLPVDFYRQMMQVHHEKPVVLDCSGEALAEVLKGDVKPSLIKPNAEELAGLLGCSISTNVDDLKNTLSDAMFSGIEWIVVSLGSAGAFAKHHDKFYRVTIPKIAVVNPVGSGDATVAGLTAAIAEAWSAEAILKQGNVLGMLNAQEATTGQVELANYQALFDQIQVEEV</sequence>
<dbReference type="PANTHER" id="PTHR46566:SF5">
    <property type="entry name" value="1-PHOSPHOFRUCTOKINASE"/>
    <property type="match status" value="1"/>
</dbReference>